<dbReference type="Proteomes" id="UP000623129">
    <property type="component" value="Unassembled WGS sequence"/>
</dbReference>
<gene>
    <name evidence="1" type="ORF">FCM35_KLT19364</name>
</gene>
<accession>A0A833VVA9</accession>
<protein>
    <submittedName>
        <fullName evidence="1">Uncharacterized protein</fullName>
    </submittedName>
</protein>
<reference evidence="1" key="1">
    <citation type="submission" date="2020-01" db="EMBL/GenBank/DDBJ databases">
        <title>Genome sequence of Kobresia littledalei, the first chromosome-level genome in the family Cyperaceae.</title>
        <authorList>
            <person name="Qu G."/>
        </authorList>
    </citation>
    <scope>NUCLEOTIDE SEQUENCE</scope>
    <source>
        <strain evidence="1">C.B.Clarke</strain>
        <tissue evidence="1">Leaf</tissue>
    </source>
</reference>
<organism evidence="1 2">
    <name type="scientific">Carex littledalei</name>
    <dbReference type="NCBI Taxonomy" id="544730"/>
    <lineage>
        <taxon>Eukaryota</taxon>
        <taxon>Viridiplantae</taxon>
        <taxon>Streptophyta</taxon>
        <taxon>Embryophyta</taxon>
        <taxon>Tracheophyta</taxon>
        <taxon>Spermatophyta</taxon>
        <taxon>Magnoliopsida</taxon>
        <taxon>Liliopsida</taxon>
        <taxon>Poales</taxon>
        <taxon>Cyperaceae</taxon>
        <taxon>Cyperoideae</taxon>
        <taxon>Cariceae</taxon>
        <taxon>Carex</taxon>
        <taxon>Carex subgen. Euthyceras</taxon>
    </lineage>
</organism>
<name>A0A833VVA9_9POAL</name>
<dbReference type="AlphaFoldDB" id="A0A833VVA9"/>
<keyword evidence="2" id="KW-1185">Reference proteome</keyword>
<evidence type="ECO:0000313" key="1">
    <source>
        <dbReference type="EMBL" id="KAF3336778.1"/>
    </source>
</evidence>
<dbReference type="EMBL" id="SWLB01000007">
    <property type="protein sequence ID" value="KAF3336778.1"/>
    <property type="molecule type" value="Genomic_DNA"/>
</dbReference>
<comment type="caution">
    <text evidence="1">The sequence shown here is derived from an EMBL/GenBank/DDBJ whole genome shotgun (WGS) entry which is preliminary data.</text>
</comment>
<proteinExistence type="predicted"/>
<evidence type="ECO:0000313" key="2">
    <source>
        <dbReference type="Proteomes" id="UP000623129"/>
    </source>
</evidence>
<sequence length="89" mass="10072">MASVRLLEMLPCVVERLCLGLSSTREDCLPDKLPFPDLAWLSHLANWGKSSLVVLTRHWKQCIHSVLQTLRGSLSTGPTQLLFTLEIWN</sequence>
<dbReference type="OrthoDB" id="1936874at2759"/>